<protein>
    <submittedName>
        <fullName evidence="2">Uncharacterized protein</fullName>
    </submittedName>
</protein>
<dbReference type="AlphaFoldDB" id="A0A914Q858"/>
<proteinExistence type="predicted"/>
<evidence type="ECO:0000313" key="2">
    <source>
        <dbReference type="WBParaSite" id="PDA_v2.g27247.t1"/>
    </source>
</evidence>
<dbReference type="WBParaSite" id="PDA_v2.g27247.t1">
    <property type="protein sequence ID" value="PDA_v2.g27247.t1"/>
    <property type="gene ID" value="PDA_v2.g27247"/>
</dbReference>
<evidence type="ECO:0000313" key="1">
    <source>
        <dbReference type="Proteomes" id="UP000887578"/>
    </source>
</evidence>
<accession>A0A914Q858</accession>
<organism evidence="1 2">
    <name type="scientific">Panagrolaimus davidi</name>
    <dbReference type="NCBI Taxonomy" id="227884"/>
    <lineage>
        <taxon>Eukaryota</taxon>
        <taxon>Metazoa</taxon>
        <taxon>Ecdysozoa</taxon>
        <taxon>Nematoda</taxon>
        <taxon>Chromadorea</taxon>
        <taxon>Rhabditida</taxon>
        <taxon>Tylenchina</taxon>
        <taxon>Panagrolaimomorpha</taxon>
        <taxon>Panagrolaimoidea</taxon>
        <taxon>Panagrolaimidae</taxon>
        <taxon>Panagrolaimus</taxon>
    </lineage>
</organism>
<name>A0A914Q858_9BILA</name>
<reference evidence="2" key="1">
    <citation type="submission" date="2022-11" db="UniProtKB">
        <authorList>
            <consortium name="WormBaseParasite"/>
        </authorList>
    </citation>
    <scope>IDENTIFICATION</scope>
</reference>
<dbReference type="Proteomes" id="UP000887578">
    <property type="component" value="Unplaced"/>
</dbReference>
<keyword evidence="1" id="KW-1185">Reference proteome</keyword>
<sequence>MSTITEAENVNKKYTFNSPRKQCFSFPQDHLLWHTDKLEILHYKERNEDRHLYFEKNRIPKFYRCSIKELDLYISVLSIEDFMLITAEKQIQSFEMHRDSWICYPDYSKVDIAEILKLEVMPKLASLKCHRDATNYTNEILEKLRPKYRNMEVKQIQEYLNIVDDYTPEERKAMEEHPLEFFTGVSIQQDGAVQQQEAQAAAGGQ</sequence>